<dbReference type="EMBL" id="LXQA010402372">
    <property type="protein sequence ID" value="MCI49524.1"/>
    <property type="molecule type" value="Genomic_DNA"/>
</dbReference>
<dbReference type="AlphaFoldDB" id="A0A392SMW7"/>
<feature type="non-terminal residue" evidence="1">
    <location>
        <position position="1"/>
    </location>
</feature>
<dbReference type="Proteomes" id="UP000265520">
    <property type="component" value="Unassembled WGS sequence"/>
</dbReference>
<sequence>DTLFKVDGSPWELWRSMGMGMEEEYSPKRGMGTGMVNILDCGAMSGKVPSVQSPLR</sequence>
<keyword evidence="2" id="KW-1185">Reference proteome</keyword>
<organism evidence="1 2">
    <name type="scientific">Trifolium medium</name>
    <dbReference type="NCBI Taxonomy" id="97028"/>
    <lineage>
        <taxon>Eukaryota</taxon>
        <taxon>Viridiplantae</taxon>
        <taxon>Streptophyta</taxon>
        <taxon>Embryophyta</taxon>
        <taxon>Tracheophyta</taxon>
        <taxon>Spermatophyta</taxon>
        <taxon>Magnoliopsida</taxon>
        <taxon>eudicotyledons</taxon>
        <taxon>Gunneridae</taxon>
        <taxon>Pentapetalae</taxon>
        <taxon>rosids</taxon>
        <taxon>fabids</taxon>
        <taxon>Fabales</taxon>
        <taxon>Fabaceae</taxon>
        <taxon>Papilionoideae</taxon>
        <taxon>50 kb inversion clade</taxon>
        <taxon>NPAAA clade</taxon>
        <taxon>Hologalegina</taxon>
        <taxon>IRL clade</taxon>
        <taxon>Trifolieae</taxon>
        <taxon>Trifolium</taxon>
    </lineage>
</organism>
<proteinExistence type="predicted"/>
<evidence type="ECO:0000313" key="2">
    <source>
        <dbReference type="Proteomes" id="UP000265520"/>
    </source>
</evidence>
<reference evidence="1 2" key="1">
    <citation type="journal article" date="2018" name="Front. Plant Sci.">
        <title>Red Clover (Trifolium pratense) and Zigzag Clover (T. medium) - A Picture of Genomic Similarities and Differences.</title>
        <authorList>
            <person name="Dluhosova J."/>
            <person name="Istvanek J."/>
            <person name="Nedelnik J."/>
            <person name="Repkova J."/>
        </authorList>
    </citation>
    <scope>NUCLEOTIDE SEQUENCE [LARGE SCALE GENOMIC DNA]</scope>
    <source>
        <strain evidence="2">cv. 10/8</strain>
        <tissue evidence="1">Leaf</tissue>
    </source>
</reference>
<comment type="caution">
    <text evidence="1">The sequence shown here is derived from an EMBL/GenBank/DDBJ whole genome shotgun (WGS) entry which is preliminary data.</text>
</comment>
<name>A0A392SMW7_9FABA</name>
<protein>
    <submittedName>
        <fullName evidence="1">Uncharacterized protein</fullName>
    </submittedName>
</protein>
<accession>A0A392SMW7</accession>
<evidence type="ECO:0000313" key="1">
    <source>
        <dbReference type="EMBL" id="MCI49524.1"/>
    </source>
</evidence>